<keyword evidence="2 6" id="KW-0862">Zinc</keyword>
<evidence type="ECO:0000256" key="6">
    <source>
        <dbReference type="HAMAP-Rule" id="MF_00117"/>
    </source>
</evidence>
<dbReference type="Gene3D" id="3.55.30.10">
    <property type="entry name" value="Hsp33 domain"/>
    <property type="match status" value="1"/>
</dbReference>
<comment type="similarity">
    <text evidence="6">Belongs to the HSP33 family.</text>
</comment>
<dbReference type="PANTHER" id="PTHR30111:SF1">
    <property type="entry name" value="33 KDA CHAPERONIN"/>
    <property type="match status" value="1"/>
</dbReference>
<reference evidence="7 8" key="1">
    <citation type="submission" date="2020-08" db="EMBL/GenBank/DDBJ databases">
        <title>Genome public.</title>
        <authorList>
            <person name="Liu C."/>
            <person name="Sun Q."/>
        </authorList>
    </citation>
    <scope>NUCLEOTIDE SEQUENCE [LARGE SCALE GENOMIC DNA]</scope>
    <source>
        <strain evidence="7 8">NSJ-71</strain>
    </source>
</reference>
<keyword evidence="8" id="KW-1185">Reference proteome</keyword>
<sequence>MDKIIRCITSDGAVMASAIDASDIVFKAQKIHGLSRSATAALGRLLCATSMMGAMLKQKDASINLRVSGDGELGPVIAVADSKGNVRGYVGNANCPTEYYNNGKINVSKAVGKNGVLNVMRDYGSGDPYIGQVELVSGEIAEDITNYFATSEQIPTVCALGVLINKEDGEVMLAGGLLIQLLPGAFEDTIEKLEKNLETLEPVTTMLAKGMSILDICKTALAGFEVEVLDEYPVKYVCTCSREKLERLFCTMSDDEIRAMPDENGRVVANCHFCNKKYIFNKEDLEKIIKEKNSKDNTSKDKKSKE</sequence>
<feature type="disulfide bond" description="Redox-active" evidence="6">
    <location>
        <begin position="271"/>
        <end position="274"/>
    </location>
</feature>
<dbReference type="PANTHER" id="PTHR30111">
    <property type="entry name" value="33 KDA CHAPERONIN"/>
    <property type="match status" value="1"/>
</dbReference>
<protein>
    <recommendedName>
        <fullName evidence="6">33 kDa chaperonin</fullName>
    </recommendedName>
    <alternativeName>
        <fullName evidence="6">Heat shock protein 33 homolog</fullName>
        <shortName evidence="6">HSP33</shortName>
    </alternativeName>
</protein>
<dbReference type="HAMAP" id="MF_00117">
    <property type="entry name" value="HslO"/>
    <property type="match status" value="1"/>
</dbReference>
<dbReference type="PIRSF" id="PIRSF005261">
    <property type="entry name" value="Heat_shock_Hsp33"/>
    <property type="match status" value="1"/>
</dbReference>
<comment type="PTM">
    <text evidence="6">Under oxidizing conditions two disulfide bonds are formed involving the reactive cysteines. Under reducing conditions zinc is bound to the reactive cysteines and the protein is inactive.</text>
</comment>
<keyword evidence="4 6" id="KW-0143">Chaperone</keyword>
<feature type="disulfide bond" description="Redox-active" evidence="6">
    <location>
        <begin position="238"/>
        <end position="240"/>
    </location>
</feature>
<dbReference type="SUPFAM" id="SSF64397">
    <property type="entry name" value="Hsp33 domain"/>
    <property type="match status" value="1"/>
</dbReference>
<dbReference type="Pfam" id="PF01430">
    <property type="entry name" value="HSP33"/>
    <property type="match status" value="1"/>
</dbReference>
<gene>
    <name evidence="6 7" type="primary">hslO</name>
    <name evidence="7" type="ORF">H8R91_06075</name>
</gene>
<proteinExistence type="inferred from homology"/>
<evidence type="ECO:0000256" key="5">
    <source>
        <dbReference type="ARBA" id="ARBA00023284"/>
    </source>
</evidence>
<dbReference type="CDD" id="cd00498">
    <property type="entry name" value="Hsp33"/>
    <property type="match status" value="1"/>
</dbReference>
<dbReference type="InterPro" id="IPR000397">
    <property type="entry name" value="Heat_shock_Hsp33"/>
</dbReference>
<accession>A0ABR7HKU2</accession>
<keyword evidence="3 6" id="KW-1015">Disulfide bond</keyword>
<comment type="subcellular location">
    <subcellularLocation>
        <location evidence="6">Cytoplasm</location>
    </subcellularLocation>
</comment>
<keyword evidence="5 6" id="KW-0676">Redox-active center</keyword>
<dbReference type="InterPro" id="IPR016154">
    <property type="entry name" value="Heat_shock_Hsp33_C"/>
</dbReference>
<keyword evidence="1 6" id="KW-0963">Cytoplasm</keyword>
<name>A0ABR7HKU2_9FIRM</name>
<dbReference type="RefSeq" id="WP_022233852.1">
    <property type="nucleotide sequence ID" value="NZ_JACOPS010000002.1"/>
</dbReference>
<comment type="caution">
    <text evidence="7">The sequence shown here is derived from an EMBL/GenBank/DDBJ whole genome shotgun (WGS) entry which is preliminary data.</text>
</comment>
<dbReference type="Proteomes" id="UP000636755">
    <property type="component" value="Unassembled WGS sequence"/>
</dbReference>
<dbReference type="SUPFAM" id="SSF118352">
    <property type="entry name" value="HSP33 redox switch-like"/>
    <property type="match status" value="1"/>
</dbReference>
<dbReference type="Gene3D" id="3.90.1280.10">
    <property type="entry name" value="HSP33 redox switch-like"/>
    <property type="match status" value="1"/>
</dbReference>
<dbReference type="NCBIfam" id="NF001033">
    <property type="entry name" value="PRK00114.1"/>
    <property type="match status" value="1"/>
</dbReference>
<evidence type="ECO:0000256" key="2">
    <source>
        <dbReference type="ARBA" id="ARBA00022833"/>
    </source>
</evidence>
<dbReference type="InterPro" id="IPR016153">
    <property type="entry name" value="Heat_shock_Hsp33_N"/>
</dbReference>
<organism evidence="7 8">
    <name type="scientific">Ruminococcus intestinalis</name>
    <dbReference type="NCBI Taxonomy" id="2763066"/>
    <lineage>
        <taxon>Bacteria</taxon>
        <taxon>Bacillati</taxon>
        <taxon>Bacillota</taxon>
        <taxon>Clostridia</taxon>
        <taxon>Eubacteriales</taxon>
        <taxon>Oscillospiraceae</taxon>
        <taxon>Ruminococcus</taxon>
    </lineage>
</organism>
<evidence type="ECO:0000313" key="8">
    <source>
        <dbReference type="Proteomes" id="UP000636755"/>
    </source>
</evidence>
<dbReference type="EMBL" id="JACOPS010000002">
    <property type="protein sequence ID" value="MBC5728087.1"/>
    <property type="molecule type" value="Genomic_DNA"/>
</dbReference>
<evidence type="ECO:0000313" key="7">
    <source>
        <dbReference type="EMBL" id="MBC5728087.1"/>
    </source>
</evidence>
<evidence type="ECO:0000256" key="1">
    <source>
        <dbReference type="ARBA" id="ARBA00022490"/>
    </source>
</evidence>
<evidence type="ECO:0000256" key="3">
    <source>
        <dbReference type="ARBA" id="ARBA00023157"/>
    </source>
</evidence>
<comment type="function">
    <text evidence="6">Redox regulated molecular chaperone. Protects both thermally unfolding and oxidatively damaged proteins from irreversible aggregation. Plays an important role in the bacterial defense system toward oxidative stress.</text>
</comment>
<evidence type="ECO:0000256" key="4">
    <source>
        <dbReference type="ARBA" id="ARBA00023186"/>
    </source>
</evidence>